<reference evidence="2 3" key="1">
    <citation type="submission" date="2018-02" db="EMBL/GenBank/DDBJ databases">
        <title>Draft genome of wild Prunus yedoensis var. nudiflora.</title>
        <authorList>
            <person name="Baek S."/>
            <person name="Kim J.-H."/>
            <person name="Choi K."/>
            <person name="Kim G.-B."/>
            <person name="Cho A."/>
            <person name="Jang H."/>
            <person name="Shin C.-H."/>
            <person name="Yu H.-J."/>
            <person name="Mun J.-H."/>
        </authorList>
    </citation>
    <scope>NUCLEOTIDE SEQUENCE [LARGE SCALE GENOMIC DNA]</scope>
    <source>
        <strain evidence="3">cv. Jeju island</strain>
        <tissue evidence="2">Leaf</tissue>
    </source>
</reference>
<protein>
    <submittedName>
        <fullName evidence="2">Protein DA1-related 1-like isoform X3</fullName>
    </submittedName>
</protein>
<dbReference type="STRING" id="2094558.A0A314YB11"/>
<sequence length="175" mass="20371">MACPLNCCPSQEVVPRFEVLISLRLNERILGAGTVCHWQITFLVMGWLTKILKGSSYKGHSHRKYGHDRTWDKPRDSVEEDVEFAKALSLSELDQKGKSVIEDESESEDDEQFAKVESDSDEQPTRFHSTMMRNLPKFSQTMMKNLPNFNMRKMNKVLKFNWRKMNNLPGLFKKV</sequence>
<evidence type="ECO:0000313" key="2">
    <source>
        <dbReference type="EMBL" id="PQQ01388.1"/>
    </source>
</evidence>
<accession>A0A314YB11</accession>
<feature type="compositionally biased region" description="Acidic residues" evidence="1">
    <location>
        <begin position="102"/>
        <end position="111"/>
    </location>
</feature>
<feature type="region of interest" description="Disordered" evidence="1">
    <location>
        <begin position="57"/>
        <end position="76"/>
    </location>
</feature>
<gene>
    <name evidence="2" type="ORF">Pyn_40380</name>
</gene>
<dbReference type="AlphaFoldDB" id="A0A314YB11"/>
<dbReference type="EMBL" id="PJQY01001571">
    <property type="protein sequence ID" value="PQQ01388.1"/>
    <property type="molecule type" value="Genomic_DNA"/>
</dbReference>
<organism evidence="2 3">
    <name type="scientific">Prunus yedoensis var. nudiflora</name>
    <dbReference type="NCBI Taxonomy" id="2094558"/>
    <lineage>
        <taxon>Eukaryota</taxon>
        <taxon>Viridiplantae</taxon>
        <taxon>Streptophyta</taxon>
        <taxon>Embryophyta</taxon>
        <taxon>Tracheophyta</taxon>
        <taxon>Spermatophyta</taxon>
        <taxon>Magnoliopsida</taxon>
        <taxon>eudicotyledons</taxon>
        <taxon>Gunneridae</taxon>
        <taxon>Pentapetalae</taxon>
        <taxon>rosids</taxon>
        <taxon>fabids</taxon>
        <taxon>Rosales</taxon>
        <taxon>Rosaceae</taxon>
        <taxon>Amygdaloideae</taxon>
        <taxon>Amygdaleae</taxon>
        <taxon>Prunus</taxon>
    </lineage>
</organism>
<evidence type="ECO:0000313" key="3">
    <source>
        <dbReference type="Proteomes" id="UP000250321"/>
    </source>
</evidence>
<name>A0A314YB11_PRUYE</name>
<proteinExistence type="predicted"/>
<keyword evidence="3" id="KW-1185">Reference proteome</keyword>
<evidence type="ECO:0000256" key="1">
    <source>
        <dbReference type="SAM" id="MobiDB-lite"/>
    </source>
</evidence>
<feature type="region of interest" description="Disordered" evidence="1">
    <location>
        <begin position="94"/>
        <end position="133"/>
    </location>
</feature>
<dbReference type="Proteomes" id="UP000250321">
    <property type="component" value="Unassembled WGS sequence"/>
</dbReference>
<feature type="compositionally biased region" description="Basic and acidic residues" evidence="1">
    <location>
        <begin position="67"/>
        <end position="76"/>
    </location>
</feature>
<comment type="caution">
    <text evidence="2">The sequence shown here is derived from an EMBL/GenBank/DDBJ whole genome shotgun (WGS) entry which is preliminary data.</text>
</comment>
<dbReference type="OrthoDB" id="1718288at2759"/>